<feature type="binding site" evidence="1">
    <location>
        <position position="101"/>
    </location>
    <ligand>
        <name>Mg(2+)</name>
        <dbReference type="ChEBI" id="CHEBI:18420"/>
        <label>1</label>
        <note>catalytic</note>
    </ligand>
</feature>
<organism evidence="3 5">
    <name type="scientific">Streptomyces griseochromogenes</name>
    <dbReference type="NCBI Taxonomy" id="68214"/>
    <lineage>
        <taxon>Bacteria</taxon>
        <taxon>Bacillati</taxon>
        <taxon>Actinomycetota</taxon>
        <taxon>Actinomycetes</taxon>
        <taxon>Kitasatosporales</taxon>
        <taxon>Streptomycetaceae</taxon>
        <taxon>Streptomyces</taxon>
    </lineage>
</organism>
<gene>
    <name evidence="3" type="ORF">AVL59_09340</name>
    <name evidence="4" type="ORF">J2Z21_004706</name>
</gene>
<dbReference type="Gene3D" id="3.30.540.10">
    <property type="entry name" value="Fructose-1,6-Bisphosphatase, subunit A, domain 1"/>
    <property type="match status" value="1"/>
</dbReference>
<reference evidence="3 5" key="1">
    <citation type="submission" date="2016-06" db="EMBL/GenBank/DDBJ databases">
        <title>Complete genome sequence of Streptomyces griseochromogenes ATCC 14511, the Blasticidin S producer.</title>
        <authorList>
            <person name="Wu L."/>
        </authorList>
    </citation>
    <scope>NUCLEOTIDE SEQUENCE [LARGE SCALE GENOMIC DNA]</scope>
    <source>
        <strain evidence="3 5">ATCC 14511</strain>
    </source>
</reference>
<keyword evidence="1" id="KW-0460">Magnesium</keyword>
<keyword evidence="6" id="KW-1185">Reference proteome</keyword>
<dbReference type="KEGG" id="sgs:AVL59_09340"/>
<feature type="binding site" evidence="1">
    <location>
        <position position="98"/>
    </location>
    <ligand>
        <name>Mg(2+)</name>
        <dbReference type="ChEBI" id="CHEBI:18420"/>
        <label>1</label>
        <note>catalytic</note>
    </ligand>
</feature>
<dbReference type="AlphaFoldDB" id="A0A1B1ATA9"/>
<protein>
    <submittedName>
        <fullName evidence="3">Inositol monophosphatase</fullName>
    </submittedName>
    <submittedName>
        <fullName evidence="4">Myo-inositol-1(Or 4)-monophosphatase</fullName>
        <ecNumber evidence="4">3.1.3.25</ecNumber>
    </submittedName>
</protein>
<dbReference type="GO" id="GO:0006020">
    <property type="term" value="P:inositol metabolic process"/>
    <property type="evidence" value="ECO:0007669"/>
    <property type="project" value="TreeGrafter"/>
</dbReference>
<evidence type="ECO:0000313" key="3">
    <source>
        <dbReference type="EMBL" id="ANP49785.1"/>
    </source>
</evidence>
<dbReference type="Gene3D" id="3.40.190.80">
    <property type="match status" value="1"/>
</dbReference>
<dbReference type="InterPro" id="IPR000760">
    <property type="entry name" value="Inositol_monophosphatase-like"/>
</dbReference>
<feature type="binding site" evidence="1">
    <location>
        <position position="100"/>
    </location>
    <ligand>
        <name>Mg(2+)</name>
        <dbReference type="ChEBI" id="CHEBI:18420"/>
        <label>1</label>
        <note>catalytic</note>
    </ligand>
</feature>
<dbReference type="RefSeq" id="WP_067301433.1">
    <property type="nucleotide sequence ID" value="NZ_CP016279.1"/>
</dbReference>
<feature type="binding site" evidence="1">
    <location>
        <position position="229"/>
    </location>
    <ligand>
        <name>Mg(2+)</name>
        <dbReference type="ChEBI" id="CHEBI:18420"/>
        <label>1</label>
        <note>catalytic</note>
    </ligand>
</feature>
<evidence type="ECO:0000256" key="2">
    <source>
        <dbReference type="SAM" id="MobiDB-lite"/>
    </source>
</evidence>
<dbReference type="GO" id="GO:0046872">
    <property type="term" value="F:metal ion binding"/>
    <property type="evidence" value="ECO:0007669"/>
    <property type="project" value="UniProtKB-KW"/>
</dbReference>
<dbReference type="SUPFAM" id="SSF56655">
    <property type="entry name" value="Carbohydrate phosphatase"/>
    <property type="match status" value="1"/>
</dbReference>
<comment type="cofactor">
    <cofactor evidence="1">
        <name>Mg(2+)</name>
        <dbReference type="ChEBI" id="CHEBI:18420"/>
    </cofactor>
</comment>
<evidence type="ECO:0000313" key="4">
    <source>
        <dbReference type="EMBL" id="MBP2051729.1"/>
    </source>
</evidence>
<proteinExistence type="predicted"/>
<keyword evidence="1" id="KW-0479">Metal-binding</keyword>
<dbReference type="Proteomes" id="UP000092659">
    <property type="component" value="Chromosome"/>
</dbReference>
<evidence type="ECO:0000256" key="1">
    <source>
        <dbReference type="PIRSR" id="PIRSR600760-2"/>
    </source>
</evidence>
<dbReference type="GO" id="GO:0008934">
    <property type="term" value="F:inositol monophosphate 1-phosphatase activity"/>
    <property type="evidence" value="ECO:0007669"/>
    <property type="project" value="TreeGrafter"/>
</dbReference>
<name>A0A1B1ATA9_9ACTN</name>
<feature type="binding site" evidence="1">
    <location>
        <position position="79"/>
    </location>
    <ligand>
        <name>Mg(2+)</name>
        <dbReference type="ChEBI" id="CHEBI:18420"/>
        <label>1</label>
        <note>catalytic</note>
    </ligand>
</feature>
<reference evidence="4 6" key="2">
    <citation type="submission" date="2021-03" db="EMBL/GenBank/DDBJ databases">
        <title>Genomic Encyclopedia of Type Strains, Phase IV (KMG-IV): sequencing the most valuable type-strain genomes for metagenomic binning, comparative biology and taxonomic classification.</title>
        <authorList>
            <person name="Goeker M."/>
        </authorList>
    </citation>
    <scope>NUCLEOTIDE SEQUENCE [LARGE SCALE GENOMIC DNA]</scope>
    <source>
        <strain evidence="4 6">DSM 40499</strain>
    </source>
</reference>
<dbReference type="EMBL" id="JAGGLP010000009">
    <property type="protein sequence ID" value="MBP2051729.1"/>
    <property type="molecule type" value="Genomic_DNA"/>
</dbReference>
<dbReference type="EMBL" id="CP016279">
    <property type="protein sequence ID" value="ANP49785.1"/>
    <property type="molecule type" value="Genomic_DNA"/>
</dbReference>
<evidence type="ECO:0000313" key="5">
    <source>
        <dbReference type="Proteomes" id="UP000092659"/>
    </source>
</evidence>
<dbReference type="GO" id="GO:0007165">
    <property type="term" value="P:signal transduction"/>
    <property type="evidence" value="ECO:0007669"/>
    <property type="project" value="TreeGrafter"/>
</dbReference>
<accession>A0A1B1ATA9</accession>
<dbReference type="Proteomes" id="UP001519309">
    <property type="component" value="Unassembled WGS sequence"/>
</dbReference>
<feature type="region of interest" description="Disordered" evidence="2">
    <location>
        <begin position="286"/>
        <end position="328"/>
    </location>
</feature>
<sequence>MSPNPDPAAPPPGFASEHRTAVAAAEEAGALLRSRFPDGFAARPKGQLGDVVTDLDVMAEQLVVGRIRSHFPHDRILAEESGAIDGDGDGGGRTWLVDPLDGSNNVVIGLPVYVVGIALCVDDAPVVGVVHDPMTGRTWSALRGGGAHGPAGRLAAPAPARPLPESGPLLAWTQGHAVRRDDLAACALRHTLELRSRRLLQLWAPLVAWAMLARGDIDGFVGYRAEAIDLPAGALLAREAGVAVRHLDGGEFVGGFSGPDTGRSFVAGRPDVLPYLLDLVATTSSSSGTVGMRTAGTGPTGPSARRPSAAGTSPWGPSSDRRPGRPSA</sequence>
<dbReference type="CDD" id="cd01637">
    <property type="entry name" value="IMPase_like"/>
    <property type="match status" value="1"/>
</dbReference>
<dbReference type="EC" id="3.1.3.25" evidence="4"/>
<dbReference type="STRING" id="68214.AVL59_09340"/>
<keyword evidence="4" id="KW-0378">Hydrolase</keyword>
<dbReference type="Pfam" id="PF00459">
    <property type="entry name" value="Inositol_P"/>
    <property type="match status" value="1"/>
</dbReference>
<dbReference type="PANTHER" id="PTHR20854">
    <property type="entry name" value="INOSITOL MONOPHOSPHATASE"/>
    <property type="match status" value="1"/>
</dbReference>
<dbReference type="PRINTS" id="PR00377">
    <property type="entry name" value="IMPHPHTASES"/>
</dbReference>
<evidence type="ECO:0000313" key="6">
    <source>
        <dbReference type="Proteomes" id="UP001519309"/>
    </source>
</evidence>
<feature type="compositionally biased region" description="Basic and acidic residues" evidence="2">
    <location>
        <begin position="319"/>
        <end position="328"/>
    </location>
</feature>
<dbReference type="PANTHER" id="PTHR20854:SF4">
    <property type="entry name" value="INOSITOL-1-MONOPHOSPHATASE-RELATED"/>
    <property type="match status" value="1"/>
</dbReference>